<keyword evidence="2" id="KW-1133">Transmembrane helix</keyword>
<protein>
    <recommendedName>
        <fullName evidence="3">DUF1206 domain-containing protein</fullName>
    </recommendedName>
</protein>
<sequence>MSASQPAGAEEDDSLAEEVTEAADTVNSHPVVVTLARLGHAVNGALHVIIAVIVLRIAWGSAGDEQADQSGALATMAGQPVGLALLWLFVAGCGCLGLWYLTEAVAPAPQWSSRLDRAKWVTKGVAYLAIAWLALRFALGAASSTSSEQRTQGVTRTLMSQPAGQWLVAAGGVVVLAVGAYYVRKGVLARFLGDLEEHPGAWAVAAGRIGYPAKGAVLGLVGVFVILAAWQQTVEEAVGLDGALKQLKGQPYGPYLLTAVAVGLVCFGVYCLARARFAALD</sequence>
<feature type="domain" description="DUF1206" evidence="3">
    <location>
        <begin position="209"/>
        <end position="277"/>
    </location>
</feature>
<evidence type="ECO:0000259" key="3">
    <source>
        <dbReference type="Pfam" id="PF06724"/>
    </source>
</evidence>
<feature type="region of interest" description="Disordered" evidence="1">
    <location>
        <begin position="1"/>
        <end position="21"/>
    </location>
</feature>
<feature type="transmembrane region" description="Helical" evidence="2">
    <location>
        <begin position="44"/>
        <end position="62"/>
    </location>
</feature>
<evidence type="ECO:0000313" key="5">
    <source>
        <dbReference type="Proteomes" id="UP000592181"/>
    </source>
</evidence>
<feature type="transmembrane region" description="Helical" evidence="2">
    <location>
        <begin position="121"/>
        <end position="143"/>
    </location>
</feature>
<name>A0A852XCK2_9MICO</name>
<keyword evidence="5" id="KW-1185">Reference proteome</keyword>
<feature type="compositionally biased region" description="Acidic residues" evidence="1">
    <location>
        <begin position="9"/>
        <end position="21"/>
    </location>
</feature>
<feature type="transmembrane region" description="Helical" evidence="2">
    <location>
        <begin position="82"/>
        <end position="101"/>
    </location>
</feature>
<keyword evidence="2" id="KW-0812">Transmembrane</keyword>
<evidence type="ECO:0000313" key="4">
    <source>
        <dbReference type="EMBL" id="NYG36195.1"/>
    </source>
</evidence>
<dbReference type="Proteomes" id="UP000592181">
    <property type="component" value="Unassembled WGS sequence"/>
</dbReference>
<gene>
    <name evidence="4" type="ORF">BJY28_000664</name>
</gene>
<dbReference type="RefSeq" id="WP_179461747.1">
    <property type="nucleotide sequence ID" value="NZ_JACBZX010000001.1"/>
</dbReference>
<feature type="domain" description="DUF1206" evidence="3">
    <location>
        <begin position="119"/>
        <end position="187"/>
    </location>
</feature>
<comment type="caution">
    <text evidence="4">The sequence shown here is derived from an EMBL/GenBank/DDBJ whole genome shotgun (WGS) entry which is preliminary data.</text>
</comment>
<feature type="transmembrane region" description="Helical" evidence="2">
    <location>
        <begin position="163"/>
        <end position="183"/>
    </location>
</feature>
<evidence type="ECO:0000256" key="1">
    <source>
        <dbReference type="SAM" id="MobiDB-lite"/>
    </source>
</evidence>
<reference evidence="4 5" key="1">
    <citation type="submission" date="2020-07" db="EMBL/GenBank/DDBJ databases">
        <title>Sequencing the genomes of 1000 actinobacteria strains.</title>
        <authorList>
            <person name="Klenk H.-P."/>
        </authorList>
    </citation>
    <scope>NUCLEOTIDE SEQUENCE [LARGE SCALE GENOMIC DNA]</scope>
    <source>
        <strain evidence="4 5">DSM 24723</strain>
    </source>
</reference>
<dbReference type="AlphaFoldDB" id="A0A852XCK2"/>
<dbReference type="EMBL" id="JACBZX010000001">
    <property type="protein sequence ID" value="NYG36195.1"/>
    <property type="molecule type" value="Genomic_DNA"/>
</dbReference>
<keyword evidence="2" id="KW-0472">Membrane</keyword>
<feature type="transmembrane region" description="Helical" evidence="2">
    <location>
        <begin position="215"/>
        <end position="232"/>
    </location>
</feature>
<dbReference type="InterPro" id="IPR009597">
    <property type="entry name" value="DUF1206"/>
</dbReference>
<feature type="domain" description="DUF1206" evidence="3">
    <location>
        <begin position="38"/>
        <end position="105"/>
    </location>
</feature>
<feature type="transmembrane region" description="Helical" evidence="2">
    <location>
        <begin position="252"/>
        <end position="273"/>
    </location>
</feature>
<evidence type="ECO:0000256" key="2">
    <source>
        <dbReference type="SAM" id="Phobius"/>
    </source>
</evidence>
<organism evidence="4 5">
    <name type="scientific">Janibacter alkaliphilus</name>
    <dbReference type="NCBI Taxonomy" id="1069963"/>
    <lineage>
        <taxon>Bacteria</taxon>
        <taxon>Bacillati</taxon>
        <taxon>Actinomycetota</taxon>
        <taxon>Actinomycetes</taxon>
        <taxon>Micrococcales</taxon>
        <taxon>Intrasporangiaceae</taxon>
        <taxon>Janibacter</taxon>
    </lineage>
</organism>
<accession>A0A852XCK2</accession>
<dbReference type="Pfam" id="PF06724">
    <property type="entry name" value="DUF1206"/>
    <property type="match status" value="3"/>
</dbReference>
<proteinExistence type="predicted"/>